<evidence type="ECO:0000313" key="3">
    <source>
        <dbReference type="EMBL" id="SDC38786.1"/>
    </source>
</evidence>
<dbReference type="InterPro" id="IPR001173">
    <property type="entry name" value="Glyco_trans_2-like"/>
</dbReference>
<name>A0A1G6L8B0_9ACTN</name>
<dbReference type="Proteomes" id="UP000199416">
    <property type="component" value="Unassembled WGS sequence"/>
</dbReference>
<evidence type="ECO:0000256" key="1">
    <source>
        <dbReference type="SAM" id="Phobius"/>
    </source>
</evidence>
<dbReference type="EMBL" id="FMZF01000002">
    <property type="protein sequence ID" value="SDC38786.1"/>
    <property type="molecule type" value="Genomic_DNA"/>
</dbReference>
<evidence type="ECO:0000259" key="2">
    <source>
        <dbReference type="Pfam" id="PF00535"/>
    </source>
</evidence>
<sequence>MPERRAGWDVPGPDVSPQVTVVVPARNEVSTIDTCLDSVLVQEGVTFEVVVVDNGSTDGTTEKLLDRAARDPRMTVLRHPTPSIPASLNAALGAARGTWLVRVDAHSVIPQGYLARAVARLEEGRWAGVGGRKTAVARTPAGRAIATVLNSPLAVGGSSYHYATAEAVVDHIPFGAYLTAAVRELGGWDEDVPNNEDFEFDQRIRRRGELLLDPDLEIAWNTRESLRDLFRQYRRYGRGKPLVARRHPESLHPRHVAPPLLVLWLGGSAAVSLRHPRLGGAAALAYVLAVSALGAVIARHAQPGADRRVIPAAVVAMQVGWGLGFWQGVGDLARRRR</sequence>
<organism evidence="3 4">
    <name type="scientific">Geodermatophilus telluris</name>
    <dbReference type="NCBI Taxonomy" id="1190417"/>
    <lineage>
        <taxon>Bacteria</taxon>
        <taxon>Bacillati</taxon>
        <taxon>Actinomycetota</taxon>
        <taxon>Actinomycetes</taxon>
        <taxon>Geodermatophilales</taxon>
        <taxon>Geodermatophilaceae</taxon>
        <taxon>Geodermatophilus</taxon>
    </lineage>
</organism>
<dbReference type="InterPro" id="IPR050834">
    <property type="entry name" value="Glycosyltransf_2"/>
</dbReference>
<dbReference type="OrthoDB" id="9763050at2"/>
<keyword evidence="3" id="KW-0808">Transferase</keyword>
<dbReference type="Pfam" id="PF00535">
    <property type="entry name" value="Glycos_transf_2"/>
    <property type="match status" value="1"/>
</dbReference>
<protein>
    <submittedName>
        <fullName evidence="3">Glycosyl transferase family 2</fullName>
    </submittedName>
</protein>
<accession>A0A1G6L8B0</accession>
<reference evidence="4" key="1">
    <citation type="submission" date="2016-10" db="EMBL/GenBank/DDBJ databases">
        <authorList>
            <person name="Varghese N."/>
            <person name="Submissions S."/>
        </authorList>
    </citation>
    <scope>NUCLEOTIDE SEQUENCE [LARGE SCALE GENOMIC DNA]</scope>
    <source>
        <strain evidence="4">DSM 45421</strain>
    </source>
</reference>
<dbReference type="InterPro" id="IPR029044">
    <property type="entry name" value="Nucleotide-diphossugar_trans"/>
</dbReference>
<keyword evidence="1" id="KW-0812">Transmembrane</keyword>
<evidence type="ECO:0000313" key="4">
    <source>
        <dbReference type="Proteomes" id="UP000199416"/>
    </source>
</evidence>
<feature type="domain" description="Glycosyltransferase 2-like" evidence="2">
    <location>
        <begin position="20"/>
        <end position="132"/>
    </location>
</feature>
<dbReference type="Gene3D" id="3.90.550.10">
    <property type="entry name" value="Spore Coat Polysaccharide Biosynthesis Protein SpsA, Chain A"/>
    <property type="match status" value="1"/>
</dbReference>
<dbReference type="PANTHER" id="PTHR43685">
    <property type="entry name" value="GLYCOSYLTRANSFERASE"/>
    <property type="match status" value="1"/>
</dbReference>
<proteinExistence type="predicted"/>
<feature type="transmembrane region" description="Helical" evidence="1">
    <location>
        <begin position="309"/>
        <end position="329"/>
    </location>
</feature>
<dbReference type="SUPFAM" id="SSF53448">
    <property type="entry name" value="Nucleotide-diphospho-sugar transferases"/>
    <property type="match status" value="1"/>
</dbReference>
<keyword evidence="1" id="KW-0472">Membrane</keyword>
<dbReference type="GO" id="GO:0016740">
    <property type="term" value="F:transferase activity"/>
    <property type="evidence" value="ECO:0007669"/>
    <property type="project" value="UniProtKB-KW"/>
</dbReference>
<dbReference type="PANTHER" id="PTHR43685:SF2">
    <property type="entry name" value="GLYCOSYLTRANSFERASE 2-LIKE DOMAIN-CONTAINING PROTEIN"/>
    <property type="match status" value="1"/>
</dbReference>
<feature type="transmembrane region" description="Helical" evidence="1">
    <location>
        <begin position="279"/>
        <end position="297"/>
    </location>
</feature>
<dbReference type="AlphaFoldDB" id="A0A1G6L8B0"/>
<dbReference type="STRING" id="1190417.SAMN05660690_1222"/>
<keyword evidence="4" id="KW-1185">Reference proteome</keyword>
<gene>
    <name evidence="3" type="ORF">SAMN05660690_1222</name>
</gene>
<keyword evidence="1" id="KW-1133">Transmembrane helix</keyword>